<gene>
    <name evidence="2" type="ORF">IV49_GL002052</name>
</gene>
<protein>
    <recommendedName>
        <fullName evidence="1">DDE domain-containing protein</fullName>
    </recommendedName>
</protein>
<organism evidence="2 3">
    <name type="scientific">Kandleria vitulina DSM 20405</name>
    <dbReference type="NCBI Taxonomy" id="1410657"/>
    <lineage>
        <taxon>Bacteria</taxon>
        <taxon>Bacillati</taxon>
        <taxon>Bacillota</taxon>
        <taxon>Erysipelotrichia</taxon>
        <taxon>Erysipelotrichales</taxon>
        <taxon>Coprobacillaceae</taxon>
        <taxon>Kandleria</taxon>
    </lineage>
</organism>
<evidence type="ECO:0000259" key="1">
    <source>
        <dbReference type="Pfam" id="PF13610"/>
    </source>
</evidence>
<dbReference type="RefSeq" id="WP_056995153.1">
    <property type="nucleotide sequence ID" value="NZ_JQBL01000080.1"/>
</dbReference>
<dbReference type="GO" id="GO:0003676">
    <property type="term" value="F:nucleic acid binding"/>
    <property type="evidence" value="ECO:0007669"/>
    <property type="project" value="InterPro"/>
</dbReference>
<comment type="caution">
    <text evidence="2">The sequence shown here is derived from an EMBL/GenBank/DDBJ whole genome shotgun (WGS) entry which is preliminary data.</text>
</comment>
<dbReference type="EMBL" id="JQBL01000080">
    <property type="protein sequence ID" value="KRN45119.1"/>
    <property type="molecule type" value="Genomic_DNA"/>
</dbReference>
<name>A0A0R2GWB5_9FIRM</name>
<dbReference type="Gene3D" id="3.30.420.10">
    <property type="entry name" value="Ribonuclease H-like superfamily/Ribonuclease H"/>
    <property type="match status" value="1"/>
</dbReference>
<evidence type="ECO:0000313" key="3">
    <source>
        <dbReference type="Proteomes" id="UP000051841"/>
    </source>
</evidence>
<dbReference type="InterPro" id="IPR024064">
    <property type="entry name" value="FdhE-like_sf"/>
</dbReference>
<dbReference type="InterPro" id="IPR032874">
    <property type="entry name" value="DDE_dom"/>
</dbReference>
<dbReference type="SUPFAM" id="SSF144020">
    <property type="entry name" value="FdhE-like"/>
    <property type="match status" value="1"/>
</dbReference>
<dbReference type="InterPro" id="IPR036397">
    <property type="entry name" value="RNaseH_sf"/>
</dbReference>
<proteinExistence type="predicted"/>
<keyword evidence="3" id="KW-1185">Reference proteome</keyword>
<accession>A0A0R2GWB5</accession>
<dbReference type="Proteomes" id="UP000051841">
    <property type="component" value="Unassembled WGS sequence"/>
</dbReference>
<dbReference type="Pfam" id="PF13610">
    <property type="entry name" value="DDE_Tnp_IS240"/>
    <property type="match status" value="1"/>
</dbReference>
<dbReference type="InterPro" id="IPR012337">
    <property type="entry name" value="RNaseH-like_sf"/>
</dbReference>
<reference evidence="2 3" key="1">
    <citation type="journal article" date="2015" name="Genome Announc.">
        <title>Expanding the biotechnology potential of lactobacilli through comparative genomics of 213 strains and associated genera.</title>
        <authorList>
            <person name="Sun Z."/>
            <person name="Harris H.M."/>
            <person name="McCann A."/>
            <person name="Guo C."/>
            <person name="Argimon S."/>
            <person name="Zhang W."/>
            <person name="Yang X."/>
            <person name="Jeffery I.B."/>
            <person name="Cooney J.C."/>
            <person name="Kagawa T.F."/>
            <person name="Liu W."/>
            <person name="Song Y."/>
            <person name="Salvetti E."/>
            <person name="Wrobel A."/>
            <person name="Rasinkangas P."/>
            <person name="Parkhill J."/>
            <person name="Rea M.C."/>
            <person name="O'Sullivan O."/>
            <person name="Ritari J."/>
            <person name="Douillard F.P."/>
            <person name="Paul Ross R."/>
            <person name="Yang R."/>
            <person name="Briner A.E."/>
            <person name="Felis G.E."/>
            <person name="de Vos W.M."/>
            <person name="Barrangou R."/>
            <person name="Klaenhammer T.R."/>
            <person name="Caufield P.W."/>
            <person name="Cui Y."/>
            <person name="Zhang H."/>
            <person name="O'Toole P.W."/>
        </authorList>
    </citation>
    <scope>NUCLEOTIDE SEQUENCE [LARGE SCALE GENOMIC DNA]</scope>
    <source>
        <strain evidence="2 3">DSM 20405</strain>
    </source>
</reference>
<evidence type="ECO:0000313" key="2">
    <source>
        <dbReference type="EMBL" id="KRN45119.1"/>
    </source>
</evidence>
<feature type="domain" description="DDE" evidence="1">
    <location>
        <begin position="335"/>
        <end position="441"/>
    </location>
</feature>
<dbReference type="AlphaFoldDB" id="A0A0R2GWB5"/>
<dbReference type="SUPFAM" id="SSF53098">
    <property type="entry name" value="Ribonuclease H-like"/>
    <property type="match status" value="1"/>
</dbReference>
<dbReference type="PATRIC" id="fig|1410657.5.peg.2115"/>
<sequence length="519" mass="60799">MESITHLINSIESFSKQNFKFSQYFQALNLLGKIPDTVSHRLNNIDVIHHLEEASKHIDWLNSFFEDKINPIAKKELSKLKSSKNKDVQIPYADFKIDKPPIFRDELIKQISFEDIIRESYLKPVKRRSDDSFTFEGVCPYCGAPKEYIYDNSRGRGQYKCKACKNTFTVKTTIREDVGIYCPYCKRKLTLHHDRNGYLVYVCTNHDCSYYKHNKKIQDSDDSDSLLTSSKHYRLRYHYRDFKFNLESLKNVSNDLNMSYNLSRIHFDSKVLGLILTYYVNYGLGARKTALIMKQVHGVRISHQTVINYANGVSALVKDMVDHYPYKIGSVLTGDETYIKVRGKNQYVFFWSDPSSKIITSHTIYPTRDTECACRSIYDCLRHYNEKIPENLTLITDGNPIYNAAQVFFDINGIKFDLHQVIGVKNKDETSKKYRPFKQIEERLNRTYKQNYYGTNGYDKLEGANSYMILFVCFFNFLRQHSSLKYKTPVSGLFDNNMLMPDQWLKLIEISHKYHPADN</sequence>